<evidence type="ECO:0000313" key="2">
    <source>
        <dbReference type="Proteomes" id="UP000030403"/>
    </source>
</evidence>
<dbReference type="STRING" id="1385511.GCA_000425225_02084"/>
<proteinExistence type="predicted"/>
<sequence>MKVLVSSKEKWQLEQHLEVLNNPYESIAKRRLAKSKFDLIYNRAATRSYVCTQTQSKGKKLAQLNEGEH</sequence>
<gene>
    <name evidence="1" type="ORF">N783_09430</name>
</gene>
<organism evidence="1 2">
    <name type="scientific">Pontibacillus marinus BH030004 = DSM 16465</name>
    <dbReference type="NCBI Taxonomy" id="1385511"/>
    <lineage>
        <taxon>Bacteria</taxon>
        <taxon>Bacillati</taxon>
        <taxon>Bacillota</taxon>
        <taxon>Bacilli</taxon>
        <taxon>Bacillales</taxon>
        <taxon>Bacillaceae</taxon>
        <taxon>Pontibacillus</taxon>
    </lineage>
</organism>
<keyword evidence="2" id="KW-1185">Reference proteome</keyword>
<dbReference type="Proteomes" id="UP000030403">
    <property type="component" value="Unassembled WGS sequence"/>
</dbReference>
<protein>
    <submittedName>
        <fullName evidence="1">Uncharacterized protein</fullName>
    </submittedName>
</protein>
<accession>A0A0A5G8X3</accession>
<evidence type="ECO:0000313" key="1">
    <source>
        <dbReference type="EMBL" id="KGX87628.1"/>
    </source>
</evidence>
<comment type="caution">
    <text evidence="1">The sequence shown here is derived from an EMBL/GenBank/DDBJ whole genome shotgun (WGS) entry which is preliminary data.</text>
</comment>
<reference evidence="1 2" key="1">
    <citation type="submission" date="2013-08" db="EMBL/GenBank/DDBJ databases">
        <authorList>
            <person name="Huang J."/>
            <person name="Wang G."/>
        </authorList>
    </citation>
    <scope>NUCLEOTIDE SEQUENCE [LARGE SCALE GENOMIC DNA]</scope>
    <source>
        <strain evidence="1 2">BH030004</strain>
    </source>
</reference>
<dbReference type="RefSeq" id="WP_027446089.1">
    <property type="nucleotide sequence ID" value="NZ_AULJ01000020.1"/>
</dbReference>
<dbReference type="OrthoDB" id="2691944at2"/>
<name>A0A0A5G8X3_9BACI</name>
<dbReference type="EMBL" id="AVPF01000023">
    <property type="protein sequence ID" value="KGX87628.1"/>
    <property type="molecule type" value="Genomic_DNA"/>
</dbReference>
<dbReference type="AlphaFoldDB" id="A0A0A5G8X3"/>